<organism evidence="4 5">
    <name type="scientific">Apiospora kogelbergensis</name>
    <dbReference type="NCBI Taxonomy" id="1337665"/>
    <lineage>
        <taxon>Eukaryota</taxon>
        <taxon>Fungi</taxon>
        <taxon>Dikarya</taxon>
        <taxon>Ascomycota</taxon>
        <taxon>Pezizomycotina</taxon>
        <taxon>Sordariomycetes</taxon>
        <taxon>Xylariomycetidae</taxon>
        <taxon>Amphisphaeriales</taxon>
        <taxon>Apiosporaceae</taxon>
        <taxon>Apiospora</taxon>
    </lineage>
</organism>
<dbReference type="Gene3D" id="2.60.120.180">
    <property type="match status" value="1"/>
</dbReference>
<evidence type="ECO:0000313" key="4">
    <source>
        <dbReference type="EMBL" id="KAK8120465.1"/>
    </source>
</evidence>
<evidence type="ECO:0000256" key="3">
    <source>
        <dbReference type="SAM" id="SignalP"/>
    </source>
</evidence>
<reference evidence="4 5" key="1">
    <citation type="submission" date="2023-01" db="EMBL/GenBank/DDBJ databases">
        <title>Analysis of 21 Apiospora genomes using comparative genomics revels a genus with tremendous synthesis potential of carbohydrate active enzymes and secondary metabolites.</title>
        <authorList>
            <person name="Sorensen T."/>
        </authorList>
    </citation>
    <scope>NUCLEOTIDE SEQUENCE [LARGE SCALE GENOMIC DNA]</scope>
    <source>
        <strain evidence="4 5">CBS 117206</strain>
    </source>
</reference>
<keyword evidence="2" id="KW-0326">Glycosidase</keyword>
<keyword evidence="5" id="KW-1185">Reference proteome</keyword>
<dbReference type="InterPro" id="IPR002594">
    <property type="entry name" value="GH12"/>
</dbReference>
<evidence type="ECO:0000256" key="1">
    <source>
        <dbReference type="ARBA" id="ARBA00005519"/>
    </source>
</evidence>
<sequence length="243" mass="26925">MKISISLLAIIAPGVLAQIIALCDLYAYHSTNGYEILNNLWGKDTANSGSQCTYYNGPSGNGIAWSSTWTWKGAENNVKSYVYAGRQFTRRLVSQINSLPTSVDWTYNTTSIRANVAYDIFTSTDRDHVNSNGDYELMIWLNRYDGVWPITSSGQPIATVNIAGHTWDLYTGFNGAMRVFSFLAVNGPINSFSADVKDFFNYLIQQQGFPASNQYMLIYQIGTEAFTGGPAAFTVSRFIADVN</sequence>
<keyword evidence="2 4" id="KW-0378">Hydrolase</keyword>
<comment type="caution">
    <text evidence="4">The sequence shown here is derived from an EMBL/GenBank/DDBJ whole genome shotgun (WGS) entry which is preliminary data.</text>
</comment>
<dbReference type="GO" id="GO:0000272">
    <property type="term" value="P:polysaccharide catabolic process"/>
    <property type="evidence" value="ECO:0007669"/>
    <property type="project" value="UniProtKB-KW"/>
</dbReference>
<evidence type="ECO:0000313" key="5">
    <source>
        <dbReference type="Proteomes" id="UP001392437"/>
    </source>
</evidence>
<dbReference type="SUPFAM" id="SSF49899">
    <property type="entry name" value="Concanavalin A-like lectins/glucanases"/>
    <property type="match status" value="1"/>
</dbReference>
<feature type="signal peptide" evidence="3">
    <location>
        <begin position="1"/>
        <end position="17"/>
    </location>
</feature>
<dbReference type="InterPro" id="IPR013320">
    <property type="entry name" value="ConA-like_dom_sf"/>
</dbReference>
<evidence type="ECO:0000256" key="2">
    <source>
        <dbReference type="RuleBase" id="RU361163"/>
    </source>
</evidence>
<comment type="similarity">
    <text evidence="1 2">Belongs to the glycosyl hydrolase 12 (cellulase H) family.</text>
</comment>
<dbReference type="EMBL" id="JAQQWP010000004">
    <property type="protein sequence ID" value="KAK8120465.1"/>
    <property type="molecule type" value="Genomic_DNA"/>
</dbReference>
<dbReference type="Pfam" id="PF01670">
    <property type="entry name" value="Glyco_hydro_12"/>
    <property type="match status" value="1"/>
</dbReference>
<dbReference type="PANTHER" id="PTHR34002">
    <property type="entry name" value="BLR1656 PROTEIN"/>
    <property type="match status" value="1"/>
</dbReference>
<dbReference type="GO" id="GO:0008810">
    <property type="term" value="F:cellulase activity"/>
    <property type="evidence" value="ECO:0007669"/>
    <property type="project" value="InterPro"/>
</dbReference>
<dbReference type="AlphaFoldDB" id="A0AAW0QZS0"/>
<dbReference type="Proteomes" id="UP001392437">
    <property type="component" value="Unassembled WGS sequence"/>
</dbReference>
<dbReference type="PANTHER" id="PTHR34002:SF10">
    <property type="entry name" value="PUTATIVE-RELATED"/>
    <property type="match status" value="1"/>
</dbReference>
<accession>A0AAW0QZS0</accession>
<protein>
    <submittedName>
        <fullName evidence="4">Glycosyl hydrolase family 12</fullName>
    </submittedName>
</protein>
<proteinExistence type="inferred from homology"/>
<keyword evidence="3" id="KW-0732">Signal</keyword>
<dbReference type="InterPro" id="IPR013319">
    <property type="entry name" value="GH11/12"/>
</dbReference>
<gene>
    <name evidence="4" type="ORF">PG999_004585</name>
</gene>
<name>A0AAW0QZS0_9PEZI</name>
<keyword evidence="2" id="KW-0119">Carbohydrate metabolism</keyword>
<keyword evidence="2" id="KW-0624">Polysaccharide degradation</keyword>
<feature type="chain" id="PRO_5043777079" evidence="3">
    <location>
        <begin position="18"/>
        <end position="243"/>
    </location>
</feature>